<dbReference type="PANTHER" id="PTHR11773:SF1">
    <property type="entry name" value="GLYCINE DEHYDROGENASE (DECARBOXYLATING), MITOCHONDRIAL"/>
    <property type="match status" value="1"/>
</dbReference>
<dbReference type="Pfam" id="PF21478">
    <property type="entry name" value="GcvP2_C"/>
    <property type="match status" value="1"/>
</dbReference>
<evidence type="ECO:0000313" key="12">
    <source>
        <dbReference type="Proteomes" id="UP001526426"/>
    </source>
</evidence>
<evidence type="ECO:0000256" key="7">
    <source>
        <dbReference type="ARBA" id="ARBA00049026"/>
    </source>
</evidence>
<comment type="function">
    <text evidence="2 8">The glycine cleavage system catalyzes the degradation of glycine. The P protein binds the alpha-amino group of glycine through its pyridoxal phosphate cofactor; CO(2) is released and the remaining methylamine moiety is then transferred to the lipoamide cofactor of the H protein.</text>
</comment>
<feature type="domain" description="Glycine cleavage system P-protein N-terminal" evidence="9">
    <location>
        <begin position="37"/>
        <end position="463"/>
    </location>
</feature>
<protein>
    <recommendedName>
        <fullName evidence="8">Glycine dehydrogenase (decarboxylating)</fullName>
        <ecNumber evidence="8">1.4.4.2</ecNumber>
    </recommendedName>
    <alternativeName>
        <fullName evidence="8">Glycine cleavage system P-protein</fullName>
    </alternativeName>
    <alternativeName>
        <fullName evidence="8">Glycine decarboxylase</fullName>
    </alternativeName>
    <alternativeName>
        <fullName evidence="8">Glycine dehydrogenase (aminomethyl-transferring)</fullName>
    </alternativeName>
</protein>
<dbReference type="GO" id="GO:0004375">
    <property type="term" value="F:glycine dehydrogenase (decarboxylating) activity"/>
    <property type="evidence" value="ECO:0007669"/>
    <property type="project" value="UniProtKB-EC"/>
</dbReference>
<evidence type="ECO:0000256" key="4">
    <source>
        <dbReference type="ARBA" id="ARBA00011690"/>
    </source>
</evidence>
<feature type="domain" description="Glycine cleavage system P-protein N-terminal" evidence="9">
    <location>
        <begin position="504"/>
        <end position="759"/>
    </location>
</feature>
<dbReference type="EC" id="1.4.4.2" evidence="8"/>
<dbReference type="Gene3D" id="3.90.1150.10">
    <property type="entry name" value="Aspartate Aminotransferase, domain 1"/>
    <property type="match status" value="2"/>
</dbReference>
<dbReference type="NCBIfam" id="NF003346">
    <property type="entry name" value="PRK04366.1"/>
    <property type="match status" value="1"/>
</dbReference>
<dbReference type="Gene3D" id="3.40.640.10">
    <property type="entry name" value="Type I PLP-dependent aspartate aminotransferase-like (Major domain)"/>
    <property type="match status" value="2"/>
</dbReference>
<evidence type="ECO:0000259" key="9">
    <source>
        <dbReference type="Pfam" id="PF02347"/>
    </source>
</evidence>
<dbReference type="CDD" id="cd00613">
    <property type="entry name" value="GDC-P"/>
    <property type="match status" value="2"/>
</dbReference>
<comment type="cofactor">
    <cofactor evidence="1 8">
        <name>pyridoxal 5'-phosphate</name>
        <dbReference type="ChEBI" id="CHEBI:597326"/>
    </cofactor>
</comment>
<dbReference type="InterPro" id="IPR049316">
    <property type="entry name" value="GDC-P_C"/>
</dbReference>
<evidence type="ECO:0000256" key="1">
    <source>
        <dbReference type="ARBA" id="ARBA00001933"/>
    </source>
</evidence>
<comment type="caution">
    <text evidence="11">The sequence shown here is derived from an EMBL/GenBank/DDBJ whole genome shotgun (WGS) entry which is preliminary data.</text>
</comment>
<evidence type="ECO:0000259" key="10">
    <source>
        <dbReference type="Pfam" id="PF21478"/>
    </source>
</evidence>
<dbReference type="NCBIfam" id="TIGR00461">
    <property type="entry name" value="gcvP"/>
    <property type="match status" value="1"/>
</dbReference>
<evidence type="ECO:0000256" key="8">
    <source>
        <dbReference type="HAMAP-Rule" id="MF_00711"/>
    </source>
</evidence>
<dbReference type="InterPro" id="IPR049315">
    <property type="entry name" value="GDC-P_N"/>
</dbReference>
<dbReference type="PANTHER" id="PTHR11773">
    <property type="entry name" value="GLYCINE DEHYDROGENASE, DECARBOXYLATING"/>
    <property type="match status" value="1"/>
</dbReference>
<organism evidence="11 12">
    <name type="scientific">Spirulina subsalsa FACHB-351</name>
    <dbReference type="NCBI Taxonomy" id="234711"/>
    <lineage>
        <taxon>Bacteria</taxon>
        <taxon>Bacillati</taxon>
        <taxon>Cyanobacteriota</taxon>
        <taxon>Cyanophyceae</taxon>
        <taxon>Spirulinales</taxon>
        <taxon>Spirulinaceae</taxon>
        <taxon>Spirulina</taxon>
    </lineage>
</organism>
<name>A0ABT3L258_9CYAN</name>
<dbReference type="RefSeq" id="WP_265263290.1">
    <property type="nucleotide sequence ID" value="NZ_JAIHOM010000016.1"/>
</dbReference>
<feature type="domain" description="Glycine dehydrogenase C-terminal" evidence="10">
    <location>
        <begin position="803"/>
        <end position="924"/>
    </location>
</feature>
<evidence type="ECO:0000256" key="3">
    <source>
        <dbReference type="ARBA" id="ARBA00010756"/>
    </source>
</evidence>
<evidence type="ECO:0000256" key="5">
    <source>
        <dbReference type="ARBA" id="ARBA00022898"/>
    </source>
</evidence>
<dbReference type="HAMAP" id="MF_00711">
    <property type="entry name" value="GcvP"/>
    <property type="match status" value="1"/>
</dbReference>
<dbReference type="InterPro" id="IPR015422">
    <property type="entry name" value="PyrdxlP-dep_Trfase_small"/>
</dbReference>
<feature type="modified residue" description="N6-(pyridoxal phosphate)lysine" evidence="8">
    <location>
        <position position="731"/>
    </location>
</feature>
<dbReference type="InterPro" id="IPR020581">
    <property type="entry name" value="GDC_P"/>
</dbReference>
<evidence type="ECO:0000256" key="2">
    <source>
        <dbReference type="ARBA" id="ARBA00003788"/>
    </source>
</evidence>
<keyword evidence="5 8" id="KW-0663">Pyridoxal phosphate</keyword>
<dbReference type="Pfam" id="PF02347">
    <property type="entry name" value="GDC-P"/>
    <property type="match status" value="2"/>
</dbReference>
<keyword evidence="6 8" id="KW-0560">Oxidoreductase</keyword>
<evidence type="ECO:0000256" key="6">
    <source>
        <dbReference type="ARBA" id="ARBA00023002"/>
    </source>
</evidence>
<evidence type="ECO:0000313" key="11">
    <source>
        <dbReference type="EMBL" id="MCW6035581.1"/>
    </source>
</evidence>
<comment type="catalytic activity">
    <reaction evidence="7 8">
        <text>N(6)-[(R)-lipoyl]-L-lysyl-[glycine-cleavage complex H protein] + glycine + H(+) = N(6)-[(R)-S(8)-aminomethyldihydrolipoyl]-L-lysyl-[glycine-cleavage complex H protein] + CO2</text>
        <dbReference type="Rhea" id="RHEA:24304"/>
        <dbReference type="Rhea" id="RHEA-COMP:10494"/>
        <dbReference type="Rhea" id="RHEA-COMP:10495"/>
        <dbReference type="ChEBI" id="CHEBI:15378"/>
        <dbReference type="ChEBI" id="CHEBI:16526"/>
        <dbReference type="ChEBI" id="CHEBI:57305"/>
        <dbReference type="ChEBI" id="CHEBI:83099"/>
        <dbReference type="ChEBI" id="CHEBI:83143"/>
        <dbReference type="EC" id="1.4.4.2"/>
    </reaction>
</comment>
<keyword evidence="12" id="KW-1185">Reference proteome</keyword>
<sequence length="982" mass="106761">MLNLDRTLPNAQSTALLLAETTPSSAETAHQGDRFVKRHIGLRGADVETMLRVLGYSSLDQLIDDAVPRGIRLNSRLNLPAAQTEYEALQSLKAIATQNQIARSFLGMGYSDCITPPVIQRNILENPGWYTAYTPYQAEIAQGRLEALLNYQTMIIELTGLEIANASLLDEGTAAAEAMTMSYGLCKNKSQTFFVSNACHPQTIDVVVTRAEPLGLEIVVGDHHTFDFTETPVFGVLLQYPASDGAVYDYRTFIENAHDIGALVTMAADPLSLTLLTPPGELGADIAVGSTQRFGVPLGFGGPHAAYFATKEAYKRQMPGRIVGVSKDAQGKPALRLALQTREQHIRRDKATSNICTAQVLLAVIASMYGVYHGASGLKAIAQNIHDLAVLFAQGLKHLNYTVENLPVFDTICVGVGAQGAQALVKEAAHQGINLRLLEPGYVCIAFDETHTLQDVLDLWHLFAHRESLPFTVEELKAEQPQPFTLPPHLTRTSPYLTDGVFNTHRSETELLRYLHQLESKDLSLTTSMIPLGSCTMKLNATAEMFPVTWPELGKIHPFAPPEQTQGYQTLFKQLEAWLGEITGFAGISLQPNAGSQGEYAGLQVIRAYHHHRGEGERNICLIPESAHGTNPASAVMCGMKVVAVKCDENGNIDLADLKQKAEKHQEALAALMITYPSTHGVFEETIQEVCALIHHYGGQVYMDGANMNAQVGLCRPGDMGADVCHLNLHKTFCIPHGGGGPGMGPIGVAAHLVPFLPNHCVVDLGHSQGIGAISAAPWGSASILVISWMYIAMMGAQGLTEATKAAILSANYMAKRLEGAYPILYQGQSGLVAHECIIDLRPLKKRAGVEVDDVAKRLMDYGFHAPTMSWPVIGTMMVEPTESESLAELDRFCDAMLAIYEEAIAIEEGKVDGADNVLKNAPHTAESLICGEWNHPYTREAAAYPAPWLKSFKYWPPVGRIDNAFGDRNLVCSCVGMEAYQ</sequence>
<dbReference type="Proteomes" id="UP001526426">
    <property type="component" value="Unassembled WGS sequence"/>
</dbReference>
<proteinExistence type="inferred from homology"/>
<dbReference type="InterPro" id="IPR015421">
    <property type="entry name" value="PyrdxlP-dep_Trfase_major"/>
</dbReference>
<dbReference type="InterPro" id="IPR003437">
    <property type="entry name" value="GcvP"/>
</dbReference>
<dbReference type="EMBL" id="JAIHOM010000016">
    <property type="protein sequence ID" value="MCW6035581.1"/>
    <property type="molecule type" value="Genomic_DNA"/>
</dbReference>
<comment type="similarity">
    <text evidence="3 8">Belongs to the GcvP family.</text>
</comment>
<reference evidence="11 12" key="1">
    <citation type="submission" date="2021-08" db="EMBL/GenBank/DDBJ databases">
        <title>Draft genome sequence of Spirulina subsalsa with high tolerance to salinity and hype-accumulation of phycocyanin.</title>
        <authorList>
            <person name="Pei H."/>
            <person name="Jiang L."/>
        </authorList>
    </citation>
    <scope>NUCLEOTIDE SEQUENCE [LARGE SCALE GENOMIC DNA]</scope>
    <source>
        <strain evidence="11 12">FACHB-351</strain>
    </source>
</reference>
<accession>A0ABT3L258</accession>
<dbReference type="SUPFAM" id="SSF53383">
    <property type="entry name" value="PLP-dependent transferases"/>
    <property type="match status" value="2"/>
</dbReference>
<dbReference type="InterPro" id="IPR015424">
    <property type="entry name" value="PyrdxlP-dep_Trfase"/>
</dbReference>
<gene>
    <name evidence="8 11" type="primary">gcvP</name>
    <name evidence="11" type="ORF">K4A83_04740</name>
</gene>
<comment type="subunit">
    <text evidence="4 8">The glycine cleavage system is composed of four proteins: P, T, L and H.</text>
</comment>